<dbReference type="Proteomes" id="UP000178723">
    <property type="component" value="Unassembled WGS sequence"/>
</dbReference>
<gene>
    <name evidence="6" type="ORF">A3I40_00705</name>
</gene>
<comment type="caution">
    <text evidence="6">The sequence shown here is derived from an EMBL/GenBank/DDBJ whole genome shotgun (WGS) entry which is preliminary data.</text>
</comment>
<evidence type="ECO:0000256" key="3">
    <source>
        <dbReference type="ARBA" id="ARBA00022989"/>
    </source>
</evidence>
<evidence type="ECO:0000256" key="4">
    <source>
        <dbReference type="ARBA" id="ARBA00023136"/>
    </source>
</evidence>
<dbReference type="InterPro" id="IPR019691">
    <property type="entry name" value="DUF2585"/>
</dbReference>
<protein>
    <recommendedName>
        <fullName evidence="8">DUF2585 family protein</fullName>
    </recommendedName>
</protein>
<keyword evidence="4 5" id="KW-0472">Membrane</keyword>
<dbReference type="GO" id="GO:0005886">
    <property type="term" value="C:plasma membrane"/>
    <property type="evidence" value="ECO:0007669"/>
    <property type="project" value="InterPro"/>
</dbReference>
<keyword evidence="1" id="KW-1003">Cell membrane</keyword>
<evidence type="ECO:0000256" key="5">
    <source>
        <dbReference type="SAM" id="Phobius"/>
    </source>
</evidence>
<evidence type="ECO:0008006" key="8">
    <source>
        <dbReference type="Google" id="ProtNLM"/>
    </source>
</evidence>
<evidence type="ECO:0000313" key="7">
    <source>
        <dbReference type="Proteomes" id="UP000178723"/>
    </source>
</evidence>
<evidence type="ECO:0000313" key="6">
    <source>
        <dbReference type="EMBL" id="OGL85884.1"/>
    </source>
</evidence>
<evidence type="ECO:0000256" key="2">
    <source>
        <dbReference type="ARBA" id="ARBA00022692"/>
    </source>
</evidence>
<organism evidence="6 7">
    <name type="scientific">Candidatus Uhrbacteria bacterium RIFCSPLOWO2_02_FULL_48_12</name>
    <dbReference type="NCBI Taxonomy" id="1802407"/>
    <lineage>
        <taxon>Bacteria</taxon>
        <taxon>Candidatus Uhriibacteriota</taxon>
    </lineage>
</organism>
<dbReference type="Pfam" id="PF10755">
    <property type="entry name" value="DUF2585"/>
    <property type="match status" value="1"/>
</dbReference>
<proteinExistence type="predicted"/>
<feature type="transmembrane region" description="Helical" evidence="5">
    <location>
        <begin position="138"/>
        <end position="166"/>
    </location>
</feature>
<sequence length="178" mass="19933">MIGFAILFITAMTLLAMGRTPSYKYGPIRLWSGDIKSDQNSQQIADPYTFTHVIHGIGFYALLRLVPAPLTLGTRVIAALSAESAWEVFENSDLVINRYRTATLSLDYYGDSVINSIFDIIVSMLGFFFAARFPARASIILVIFIEVALAFLIRDNLFLNIFLLLFPVTAIKNWQLGL</sequence>
<reference evidence="6 7" key="1">
    <citation type="journal article" date="2016" name="Nat. Commun.">
        <title>Thousands of microbial genomes shed light on interconnected biogeochemical processes in an aquifer system.</title>
        <authorList>
            <person name="Anantharaman K."/>
            <person name="Brown C.T."/>
            <person name="Hug L.A."/>
            <person name="Sharon I."/>
            <person name="Castelle C.J."/>
            <person name="Probst A.J."/>
            <person name="Thomas B.C."/>
            <person name="Singh A."/>
            <person name="Wilkins M.J."/>
            <person name="Karaoz U."/>
            <person name="Brodie E.L."/>
            <person name="Williams K.H."/>
            <person name="Hubbard S.S."/>
            <person name="Banfield J.F."/>
        </authorList>
    </citation>
    <scope>NUCLEOTIDE SEQUENCE [LARGE SCALE GENOMIC DNA]</scope>
</reference>
<keyword evidence="2 5" id="KW-0812">Transmembrane</keyword>
<accession>A0A1F7V7D9</accession>
<dbReference type="AlphaFoldDB" id="A0A1F7V7D9"/>
<feature type="transmembrane region" description="Helical" evidence="5">
    <location>
        <begin position="113"/>
        <end position="131"/>
    </location>
</feature>
<keyword evidence="3 5" id="KW-1133">Transmembrane helix</keyword>
<evidence type="ECO:0000256" key="1">
    <source>
        <dbReference type="ARBA" id="ARBA00022475"/>
    </source>
</evidence>
<dbReference type="STRING" id="1802407.A3I40_00705"/>
<name>A0A1F7V7D9_9BACT</name>
<dbReference type="EMBL" id="MGEP01000057">
    <property type="protein sequence ID" value="OGL85884.1"/>
    <property type="molecule type" value="Genomic_DNA"/>
</dbReference>